<evidence type="ECO:0000256" key="1">
    <source>
        <dbReference type="ARBA" id="ARBA00022722"/>
    </source>
</evidence>
<dbReference type="OrthoDB" id="16516at2759"/>
<sequence length="642" mass="69648">MAWNGRNESILGSKPETEPALIADSCSSPTSEEKADASASAAAKKQPVPAPVPNKSVWNGRHKNIMAHMPKETLPSPESEKLAAAPPKPTKSSQSEPLQIVASPPKDCGISKPKEDEATNSTAGSSTTNTIAEEDPSATADDDAAVLADTVSTGSEKKGQEFGADQQQTKSQELEDSAPTSTVITKKQRPRKNSESSQNTRKNRGKNSISNGYPKNTPRPNGTGSSRRRGNNKNKSLVRQNTPYPSNGSAYVPASKTSMYVPRAAQQQQAHSSYAHTSSYNKHGSNAKYAHSSSVPPFPRKKRAFDPHKARAIQLAKEAQDQEDRSDFASISAIVEEKKSEDGSYPVNDDEGLFYSIDVECIATGHGSCARGINDGCGNEARNLEGTPDNQYNDHSHRYPGRVALVDTDGNLLADVIVRPPKDGEGVVSYLTPLTGLTSEMCLGDDAKSLQDAVKIITDLLPQNAVIVGQAIGHDVQWLGLTPGKDFGRMVDISSVFRQRLPLNLSKASEILKRKESGDLPAKSDSNDTASDEYLGFATKYRHFSLRHVCLNMLGEDIQSGVHDPVVDAKYSLTLFHKYRNASVTQLRILRDGLHRAPITPGFAQEKTPVIDGVCLSALGYPYKRAARKIWRWYSSKRVAKV</sequence>
<reference evidence="5 6" key="1">
    <citation type="journal article" date="2012" name="Genome Biol.">
        <title>Genome and low-iron response of an oceanic diatom adapted to chronic iron limitation.</title>
        <authorList>
            <person name="Lommer M."/>
            <person name="Specht M."/>
            <person name="Roy A.S."/>
            <person name="Kraemer L."/>
            <person name="Andreson R."/>
            <person name="Gutowska M.A."/>
            <person name="Wolf J."/>
            <person name="Bergner S.V."/>
            <person name="Schilhabel M.B."/>
            <person name="Klostermeier U.C."/>
            <person name="Beiko R.G."/>
            <person name="Rosenstiel P."/>
            <person name="Hippler M."/>
            <person name="Laroche J."/>
        </authorList>
    </citation>
    <scope>NUCLEOTIDE SEQUENCE [LARGE SCALE GENOMIC DNA]</scope>
    <source>
        <strain evidence="5 6">CCMP1005</strain>
    </source>
</reference>
<dbReference type="PANTHER" id="PTHR12801">
    <property type="entry name" value="RNA EXONUCLEASE REXO1 / RECO3 FAMILY MEMBER-RELATED"/>
    <property type="match status" value="1"/>
</dbReference>
<dbReference type="SMART" id="SM00479">
    <property type="entry name" value="EXOIII"/>
    <property type="match status" value="1"/>
</dbReference>
<protein>
    <recommendedName>
        <fullName evidence="4">Exonuclease domain-containing protein</fullName>
    </recommendedName>
</protein>
<dbReference type="GO" id="GO:0004527">
    <property type="term" value="F:exonuclease activity"/>
    <property type="evidence" value="ECO:0007669"/>
    <property type="project" value="InterPro"/>
</dbReference>
<feature type="compositionally biased region" description="Low complexity" evidence="3">
    <location>
        <begin position="119"/>
        <end position="130"/>
    </location>
</feature>
<feature type="domain" description="Exonuclease" evidence="4">
    <location>
        <begin position="353"/>
        <end position="585"/>
    </location>
</feature>
<proteinExistence type="predicted"/>
<dbReference type="OMA" id="RRANSDK"/>
<organism evidence="5 6">
    <name type="scientific">Thalassiosira oceanica</name>
    <name type="common">Marine diatom</name>
    <dbReference type="NCBI Taxonomy" id="159749"/>
    <lineage>
        <taxon>Eukaryota</taxon>
        <taxon>Sar</taxon>
        <taxon>Stramenopiles</taxon>
        <taxon>Ochrophyta</taxon>
        <taxon>Bacillariophyta</taxon>
        <taxon>Coscinodiscophyceae</taxon>
        <taxon>Thalassiosirophycidae</taxon>
        <taxon>Thalassiosirales</taxon>
        <taxon>Thalassiosiraceae</taxon>
        <taxon>Thalassiosira</taxon>
    </lineage>
</organism>
<dbReference type="eggNOG" id="ENOG502SAPF">
    <property type="taxonomic scope" value="Eukaryota"/>
</dbReference>
<dbReference type="InterPro" id="IPR013520">
    <property type="entry name" value="Ribonucl_H"/>
</dbReference>
<dbReference type="SUPFAM" id="SSF53098">
    <property type="entry name" value="Ribonuclease H-like"/>
    <property type="match status" value="1"/>
</dbReference>
<accession>K0T5V7</accession>
<feature type="compositionally biased region" description="Low complexity" evidence="3">
    <location>
        <begin position="37"/>
        <end position="47"/>
    </location>
</feature>
<evidence type="ECO:0000256" key="3">
    <source>
        <dbReference type="SAM" id="MobiDB-lite"/>
    </source>
</evidence>
<keyword evidence="2" id="KW-0378">Hydrolase</keyword>
<dbReference type="Gene3D" id="3.30.420.10">
    <property type="entry name" value="Ribonuclease H-like superfamily/Ribonuclease H"/>
    <property type="match status" value="1"/>
</dbReference>
<evidence type="ECO:0000313" key="6">
    <source>
        <dbReference type="Proteomes" id="UP000266841"/>
    </source>
</evidence>
<feature type="compositionally biased region" description="Polar residues" evidence="3">
    <location>
        <begin position="233"/>
        <end position="249"/>
    </location>
</feature>
<dbReference type="AlphaFoldDB" id="K0T5V7"/>
<gene>
    <name evidence="5" type="ORF">THAOC_04186</name>
</gene>
<comment type="caution">
    <text evidence="5">The sequence shown here is derived from an EMBL/GenBank/DDBJ whole genome shotgun (WGS) entry which is preliminary data.</text>
</comment>
<dbReference type="GO" id="GO:0003676">
    <property type="term" value="F:nucleic acid binding"/>
    <property type="evidence" value="ECO:0007669"/>
    <property type="project" value="InterPro"/>
</dbReference>
<evidence type="ECO:0000259" key="4">
    <source>
        <dbReference type="SMART" id="SM00479"/>
    </source>
</evidence>
<name>K0T5V7_THAOC</name>
<dbReference type="Proteomes" id="UP000266841">
    <property type="component" value="Unassembled WGS sequence"/>
</dbReference>
<keyword evidence="6" id="KW-1185">Reference proteome</keyword>
<keyword evidence="1" id="KW-0540">Nuclease</keyword>
<evidence type="ECO:0000313" key="5">
    <source>
        <dbReference type="EMBL" id="EJK74153.1"/>
    </source>
</evidence>
<dbReference type="EMBL" id="AGNL01003911">
    <property type="protein sequence ID" value="EJK74153.1"/>
    <property type="molecule type" value="Genomic_DNA"/>
</dbReference>
<feature type="compositionally biased region" description="Low complexity" evidence="3">
    <location>
        <begin position="264"/>
        <end position="280"/>
    </location>
</feature>
<feature type="compositionally biased region" description="Polar residues" evidence="3">
    <location>
        <begin position="195"/>
        <end position="225"/>
    </location>
</feature>
<dbReference type="PANTHER" id="PTHR12801:SF159">
    <property type="entry name" value="C3H1-TYPE DOMAIN-CONTAINING PROTEIN"/>
    <property type="match status" value="1"/>
</dbReference>
<evidence type="ECO:0000256" key="2">
    <source>
        <dbReference type="ARBA" id="ARBA00022801"/>
    </source>
</evidence>
<feature type="compositionally biased region" description="Acidic residues" evidence="3">
    <location>
        <begin position="132"/>
        <end position="144"/>
    </location>
</feature>
<dbReference type="InterPro" id="IPR012337">
    <property type="entry name" value="RNaseH-like_sf"/>
</dbReference>
<dbReference type="InterPro" id="IPR047021">
    <property type="entry name" value="REXO1/3/4-like"/>
</dbReference>
<feature type="region of interest" description="Disordered" evidence="3">
    <location>
        <begin position="1"/>
        <end position="306"/>
    </location>
</feature>
<dbReference type="GO" id="GO:0005634">
    <property type="term" value="C:nucleus"/>
    <property type="evidence" value="ECO:0007669"/>
    <property type="project" value="TreeGrafter"/>
</dbReference>
<dbReference type="InterPro" id="IPR036397">
    <property type="entry name" value="RNaseH_sf"/>
</dbReference>